<proteinExistence type="predicted"/>
<sequence length="355" mass="39893">MNLSDNELCMELLNMELSVEARSIVAKDLLSGLFTEVSKDFFFISDVKITESDLKEVILNSWNEIVVKNSLIECIGDTTNTEYLSIVQNDVIQGKTLISIRFHSENDKYQFYIAVNHALADEDSLNEISSAIIDLTYLSKSKVFQRLSDQRLAYRNYIYQQKNAKNTSLLASDITDSAPIVISKTGPLSWDNTCNRSCISSPKILASKHQVYEAIINWLHGEDIIEEGNVICSSHNWRCDGEKTIGMQTGLVPIFLRGDSFHEDTSLEKLEKVNEVYKKLLNSCRGSELFINGATSRSLEPSKKGSWLFPVGIEIKSISKGVVEVLLEGCFRDTLKAKNSLNKLGSYLSDRGNYV</sequence>
<protein>
    <submittedName>
        <fullName evidence="1">Uncharacterized protein</fullName>
    </submittedName>
</protein>
<evidence type="ECO:0000313" key="1">
    <source>
        <dbReference type="EMBL" id="SMR99697.1"/>
    </source>
</evidence>
<evidence type="ECO:0000313" key="2">
    <source>
        <dbReference type="Proteomes" id="UP000196125"/>
    </source>
</evidence>
<accession>A0A1Y6IPX1</accession>
<organism evidence="1 2">
    <name type="scientific">Vibrio mangrovi</name>
    <dbReference type="NCBI Taxonomy" id="474394"/>
    <lineage>
        <taxon>Bacteria</taxon>
        <taxon>Pseudomonadati</taxon>
        <taxon>Pseudomonadota</taxon>
        <taxon>Gammaproteobacteria</taxon>
        <taxon>Vibrionales</taxon>
        <taxon>Vibrionaceae</taxon>
        <taxon>Vibrio</taxon>
    </lineage>
</organism>
<dbReference type="EMBL" id="FXXI01000001">
    <property type="protein sequence ID" value="SMR99697.1"/>
    <property type="molecule type" value="Genomic_DNA"/>
</dbReference>
<dbReference type="Proteomes" id="UP000196125">
    <property type="component" value="Unassembled WGS sequence"/>
</dbReference>
<dbReference type="AlphaFoldDB" id="A0A1Y6IPX1"/>
<gene>
    <name evidence="1" type="ORF">VIM7927_00925</name>
</gene>
<reference evidence="1 2" key="1">
    <citation type="submission" date="2017-05" db="EMBL/GenBank/DDBJ databases">
        <authorList>
            <person name="Song R."/>
            <person name="Chenine A.L."/>
            <person name="Ruprecht R.M."/>
        </authorList>
    </citation>
    <scope>NUCLEOTIDE SEQUENCE [LARGE SCALE GENOMIC DNA]</scope>
    <source>
        <strain evidence="1 2">CECT 7927</strain>
    </source>
</reference>
<name>A0A1Y6IPX1_9VIBR</name>